<name>A0A5C2H2Z1_9CAUD</name>
<dbReference type="EMBL" id="MN228696">
    <property type="protein sequence ID" value="QEP29856.1"/>
    <property type="molecule type" value="Genomic_DNA"/>
</dbReference>
<dbReference type="Proteomes" id="UP000322838">
    <property type="component" value="Segment"/>
</dbReference>
<reference evidence="2" key="1">
    <citation type="submission" date="2019-07" db="EMBL/GenBank/DDBJ databases">
        <authorList>
            <person name="Cubo M.T."/>
            <person name="Espuny M.D.R."/>
            <person name="Balsanelli E."/>
        </authorList>
    </citation>
    <scope>NUCLEOTIDE SEQUENCE [LARGE SCALE GENOMIC DNA]</scope>
</reference>
<gene>
    <name evidence="1" type="ORF">Smphiort11_058</name>
</gene>
<organism evidence="1 2">
    <name type="scientific">Sinorhizobium phage ort11</name>
    <dbReference type="NCBI Taxonomy" id="2599764"/>
    <lineage>
        <taxon>Viruses</taxon>
        <taxon>Duplodnaviria</taxon>
        <taxon>Heunggongvirae</taxon>
        <taxon>Uroviricota</taxon>
        <taxon>Caudoviricetes</taxon>
        <taxon>Schitoviridae</taxon>
        <taxon>Huelvavirus</taxon>
        <taxon>Huelvavirus ort11</taxon>
    </lineage>
</organism>
<protein>
    <submittedName>
        <fullName evidence="1">Uncharacterized protein</fullName>
    </submittedName>
</protein>
<accession>A0A5C2H2Z1</accession>
<proteinExistence type="predicted"/>
<keyword evidence="2" id="KW-1185">Reference proteome</keyword>
<evidence type="ECO:0000313" key="2">
    <source>
        <dbReference type="Proteomes" id="UP000322838"/>
    </source>
</evidence>
<sequence>MTEEVNNEERLHYYLIAGKVIYHKKDIRNKTEQLQIELNGIIKTGVQQFNQTQIARAQQTLQMRLMTEFEDPKKIKVVDVILGSISHLGYMTKDEFAPPVPETPLAQIADLPVNGNA</sequence>
<evidence type="ECO:0000313" key="1">
    <source>
        <dbReference type="EMBL" id="QEP29856.1"/>
    </source>
</evidence>